<name>A0A978VY46_ZIZJJ</name>
<comment type="function">
    <text evidence="5">Involved in rRNA-processing and ribosome biogenesis.</text>
</comment>
<evidence type="ECO:0000259" key="8">
    <source>
        <dbReference type="Pfam" id="PF24779"/>
    </source>
</evidence>
<evidence type="ECO:0000256" key="4">
    <source>
        <dbReference type="ARBA" id="ARBA00023242"/>
    </source>
</evidence>
<dbReference type="OrthoDB" id="25675at2759"/>
<dbReference type="GO" id="GO:0032040">
    <property type="term" value="C:small-subunit processome"/>
    <property type="evidence" value="ECO:0007669"/>
    <property type="project" value="InterPro"/>
</dbReference>
<dbReference type="PANTHER" id="PTHR12416">
    <property type="entry name" value="RRNA-PROCESSING PROTEIN UTP23 HOMOLOG"/>
    <property type="match status" value="1"/>
</dbReference>
<evidence type="ECO:0000256" key="7">
    <source>
        <dbReference type="SAM" id="MobiDB-lite"/>
    </source>
</evidence>
<feature type="compositionally biased region" description="Basic and acidic residues" evidence="7">
    <location>
        <begin position="181"/>
        <end position="199"/>
    </location>
</feature>
<protein>
    <recommendedName>
        <fullName evidence="8">UTP23 sensor motif region domain-containing protein</fullName>
    </recommendedName>
</protein>
<keyword evidence="4" id="KW-0539">Nucleus</keyword>
<dbReference type="InterPro" id="IPR006984">
    <property type="entry name" value="Fcf1/UTP23"/>
</dbReference>
<sequence>MRVRKQRKHRKVVKFFIACHGFRSPFKVLCDGTFVHHLLVNRITPADKALSNILGAPVKLFTTNCVLAELKSLGRSYSESLNEAGQLFRARCGHEKRKSAEACILECTGENNPEHFFVATQDADLRKKFREIPGVPVVYALRNALLLEPLSAVQRQFVKTVEEKHSHMTELEYKLLTKREKSTLTNEEEKNSSDEKELGDQNLPVRAVTKTPNLTGTEMKDKVQFKRKKAKAPNPLSCKKKKSHENKNPVQGKANLHTERNDENTVGSRGRKRKRSRRHKQSLGAEG</sequence>
<gene>
    <name evidence="9" type="ORF">FEM48_Zijuj01G0006000</name>
</gene>
<dbReference type="GO" id="GO:0006364">
    <property type="term" value="P:rRNA processing"/>
    <property type="evidence" value="ECO:0007669"/>
    <property type="project" value="UniProtKB-KW"/>
</dbReference>
<reference evidence="9" key="1">
    <citation type="journal article" date="2021" name="Front. Plant Sci.">
        <title>Chromosome-Scale Genome Assembly for Chinese Sour Jujube and Insights Into Its Genome Evolution and Domestication Signature.</title>
        <authorList>
            <person name="Shen L.-Y."/>
            <person name="Luo H."/>
            <person name="Wang X.-L."/>
            <person name="Wang X.-M."/>
            <person name="Qiu X.-J."/>
            <person name="Liu H."/>
            <person name="Zhou S.-S."/>
            <person name="Jia K.-H."/>
            <person name="Nie S."/>
            <person name="Bao Y.-T."/>
            <person name="Zhang R.-G."/>
            <person name="Yun Q.-Z."/>
            <person name="Chai Y.-H."/>
            <person name="Lu J.-Y."/>
            <person name="Li Y."/>
            <person name="Zhao S.-W."/>
            <person name="Mao J.-F."/>
            <person name="Jia S.-G."/>
            <person name="Mao Y.-M."/>
        </authorList>
    </citation>
    <scope>NUCLEOTIDE SEQUENCE</scope>
    <source>
        <strain evidence="9">AT0</strain>
        <tissue evidence="9">Leaf</tissue>
    </source>
</reference>
<feature type="compositionally biased region" description="Basic residues" evidence="7">
    <location>
        <begin position="269"/>
        <end position="281"/>
    </location>
</feature>
<dbReference type="EMBL" id="JAEACU010000001">
    <property type="protein sequence ID" value="KAH7544630.1"/>
    <property type="molecule type" value="Genomic_DNA"/>
</dbReference>
<comment type="caution">
    <text evidence="9">The sequence shown here is derived from an EMBL/GenBank/DDBJ whole genome shotgun (WGS) entry which is preliminary data.</text>
</comment>
<dbReference type="InterPro" id="IPR029060">
    <property type="entry name" value="PIN-like_dom_sf"/>
</dbReference>
<evidence type="ECO:0000313" key="9">
    <source>
        <dbReference type="EMBL" id="KAH7544630.1"/>
    </source>
</evidence>
<feature type="domain" description="UTP23 sensor motif region" evidence="8">
    <location>
        <begin position="225"/>
        <end position="243"/>
    </location>
</feature>
<dbReference type="AlphaFoldDB" id="A0A978VY46"/>
<keyword evidence="2" id="KW-0690">Ribosome biogenesis</keyword>
<evidence type="ECO:0000256" key="3">
    <source>
        <dbReference type="ARBA" id="ARBA00022552"/>
    </source>
</evidence>
<evidence type="ECO:0000256" key="2">
    <source>
        <dbReference type="ARBA" id="ARBA00022517"/>
    </source>
</evidence>
<feature type="region of interest" description="Disordered" evidence="7">
    <location>
        <begin position="181"/>
        <end position="287"/>
    </location>
</feature>
<comment type="similarity">
    <text evidence="6">Belongs to the UTP23/FCF1 family. UTP23 subfamily.</text>
</comment>
<dbReference type="FunFam" id="3.40.50.1010:FF:000006">
    <property type="entry name" value="rRNA-processing protein UTP23 homolog"/>
    <property type="match status" value="1"/>
</dbReference>
<evidence type="ECO:0000256" key="5">
    <source>
        <dbReference type="ARBA" id="ARBA00037300"/>
    </source>
</evidence>
<comment type="subcellular location">
    <subcellularLocation>
        <location evidence="1">Nucleus</location>
        <location evidence="1">Nucleolus</location>
    </subcellularLocation>
</comment>
<evidence type="ECO:0000256" key="1">
    <source>
        <dbReference type="ARBA" id="ARBA00004604"/>
    </source>
</evidence>
<accession>A0A978VY46</accession>
<dbReference type="InterPro" id="IPR057776">
    <property type="entry name" value="UTP23_sensor"/>
</dbReference>
<evidence type="ECO:0000313" key="10">
    <source>
        <dbReference type="Proteomes" id="UP000813462"/>
    </source>
</evidence>
<proteinExistence type="inferred from homology"/>
<keyword evidence="3" id="KW-0698">rRNA processing</keyword>
<dbReference type="Pfam" id="PF04900">
    <property type="entry name" value="Fcf1"/>
    <property type="match status" value="1"/>
</dbReference>
<dbReference type="Proteomes" id="UP000813462">
    <property type="component" value="Unassembled WGS sequence"/>
</dbReference>
<dbReference type="CDD" id="cd08553">
    <property type="entry name" value="PIN_Fcf1-like"/>
    <property type="match status" value="1"/>
</dbReference>
<dbReference type="SUPFAM" id="SSF88723">
    <property type="entry name" value="PIN domain-like"/>
    <property type="match status" value="1"/>
</dbReference>
<dbReference type="Pfam" id="PF24779">
    <property type="entry name" value="UTP23_sensor"/>
    <property type="match status" value="1"/>
</dbReference>
<organism evidence="9 10">
    <name type="scientific">Ziziphus jujuba var. spinosa</name>
    <dbReference type="NCBI Taxonomy" id="714518"/>
    <lineage>
        <taxon>Eukaryota</taxon>
        <taxon>Viridiplantae</taxon>
        <taxon>Streptophyta</taxon>
        <taxon>Embryophyta</taxon>
        <taxon>Tracheophyta</taxon>
        <taxon>Spermatophyta</taxon>
        <taxon>Magnoliopsida</taxon>
        <taxon>eudicotyledons</taxon>
        <taxon>Gunneridae</taxon>
        <taxon>Pentapetalae</taxon>
        <taxon>rosids</taxon>
        <taxon>fabids</taxon>
        <taxon>Rosales</taxon>
        <taxon>Rhamnaceae</taxon>
        <taxon>Paliureae</taxon>
        <taxon>Ziziphus</taxon>
    </lineage>
</organism>
<dbReference type="Gene3D" id="3.40.50.1010">
    <property type="entry name" value="5'-nuclease"/>
    <property type="match status" value="1"/>
</dbReference>
<evidence type="ECO:0000256" key="6">
    <source>
        <dbReference type="ARBA" id="ARBA00038503"/>
    </source>
</evidence>